<gene>
    <name evidence="2" type="ORF">BCL65_108207</name>
</gene>
<feature type="domain" description="Imm-5-like" evidence="1">
    <location>
        <begin position="10"/>
        <end position="127"/>
    </location>
</feature>
<comment type="caution">
    <text evidence="2">The sequence shown here is derived from an EMBL/GenBank/DDBJ whole genome shotgun (WGS) entry which is preliminary data.</text>
</comment>
<name>A0ABX5ECC7_9MICO</name>
<dbReference type="InterPro" id="IPR048667">
    <property type="entry name" value="Imm5-like"/>
</dbReference>
<reference evidence="2 3" key="1">
    <citation type="submission" date="2018-03" db="EMBL/GenBank/DDBJ databases">
        <title>Comparative analysis of microorganisms from saline springs in Andes Mountain Range, Colombia.</title>
        <authorList>
            <person name="Rubin E."/>
        </authorList>
    </citation>
    <scope>NUCLEOTIDE SEQUENCE [LARGE SCALE GENOMIC DNA]</scope>
    <source>
        <strain evidence="2 3">CG 23</strain>
    </source>
</reference>
<evidence type="ECO:0000313" key="2">
    <source>
        <dbReference type="EMBL" id="PRZ05224.1"/>
    </source>
</evidence>
<evidence type="ECO:0000313" key="3">
    <source>
        <dbReference type="Proteomes" id="UP000239895"/>
    </source>
</evidence>
<accession>A0ABX5ECC7</accession>
<organism evidence="2 3">
    <name type="scientific">Isoptericola halotolerans</name>
    <dbReference type="NCBI Taxonomy" id="300560"/>
    <lineage>
        <taxon>Bacteria</taxon>
        <taxon>Bacillati</taxon>
        <taxon>Actinomycetota</taxon>
        <taxon>Actinomycetes</taxon>
        <taxon>Micrococcales</taxon>
        <taxon>Promicromonosporaceae</taxon>
        <taxon>Isoptericola</taxon>
    </lineage>
</organism>
<protein>
    <recommendedName>
        <fullName evidence="1">Imm-5-like domain-containing protein</fullName>
    </recommendedName>
</protein>
<dbReference type="Proteomes" id="UP000239895">
    <property type="component" value="Unassembled WGS sequence"/>
</dbReference>
<dbReference type="Pfam" id="PF21805">
    <property type="entry name" value="Imm5_like"/>
    <property type="match status" value="1"/>
</dbReference>
<keyword evidence="3" id="KW-1185">Reference proteome</keyword>
<dbReference type="RefSeq" id="WP_106268658.1">
    <property type="nucleotide sequence ID" value="NZ_PVTX01000008.1"/>
</dbReference>
<dbReference type="EMBL" id="PVTX01000008">
    <property type="protein sequence ID" value="PRZ05224.1"/>
    <property type="molecule type" value="Genomic_DNA"/>
</dbReference>
<sequence length="178" mass="18562">MDARREVPLTTDELRTVTAYGIECARTVLEHFTAAHPEDLRPLEALTAAEAFAQGGPRRAALRAAGWAAHRAARDAGPTAAGEAARSAMSAAAAAFLHPLAQAHQVKHILGAAAHAARAVELAAGDSHRAGEDHLARLRALSDAGVRGVLLRYPEAPPGGGRVGELLRDLDAALREEA</sequence>
<evidence type="ECO:0000259" key="1">
    <source>
        <dbReference type="Pfam" id="PF21805"/>
    </source>
</evidence>
<proteinExistence type="predicted"/>